<dbReference type="AlphaFoldDB" id="Q0I3E8"/>
<dbReference type="AntiFam" id="ANF00041">
    <property type="entry name" value="Antisense to RNaseP"/>
</dbReference>
<reference evidence="1" key="1">
    <citation type="submission" date="2006-08" db="EMBL/GenBank/DDBJ databases">
        <title>Complete genome sequence of Haemophilus somnus 129PT.</title>
        <authorList>
            <person name="Copeland A."/>
            <person name="Lucas S."/>
            <person name="Lapidus A."/>
            <person name="Barry K."/>
            <person name="Glavina del Rio T."/>
            <person name="Hammon N."/>
            <person name="Dalin E."/>
            <person name="Tice H."/>
            <person name="Pitluck S."/>
            <person name="Brettin T.S."/>
            <person name="Bruce D."/>
            <person name="Challacombe J.F."/>
            <person name="Chertkov O."/>
            <person name="Detter J.C."/>
            <person name="Gilna P."/>
            <person name="Han S."/>
            <person name="Misra M."/>
            <person name="Tapia R."/>
            <person name="Thayer N.N."/>
            <person name="Xie G."/>
            <person name="Inzana T.J."/>
            <person name="Duncan A.J."/>
            <person name="Siddaramppa S."/>
            <person name="Richardson P."/>
        </authorList>
    </citation>
    <scope>NUCLEOTIDE SEQUENCE</scope>
    <source>
        <strain evidence="1">129PT</strain>
    </source>
</reference>
<name>Q0I3E8_HISS1</name>
<gene>
    <name evidence="1" type="ORF">HS_0917a</name>
</gene>
<organism evidence="1">
    <name type="scientific">Histophilus somni (strain 129Pt)</name>
    <name type="common">Haemophilus somnus</name>
    <dbReference type="NCBI Taxonomy" id="205914"/>
    <lineage>
        <taxon>Bacteria</taxon>
        <taxon>Pseudomonadati</taxon>
        <taxon>Pseudomonadota</taxon>
        <taxon>Gammaproteobacteria</taxon>
        <taxon>Pasteurellales</taxon>
        <taxon>Pasteurellaceae</taxon>
        <taxon>Histophilus</taxon>
    </lineage>
</organism>
<protein>
    <recommendedName>
        <fullName evidence="2">Transposase</fullName>
    </recommendedName>
</protein>
<accession>Q0I3E8</accession>
<dbReference type="HOGENOM" id="CLU_195974_0_0_6"/>
<dbReference type="KEGG" id="hso:HS_0917a"/>
<dbReference type="EMBL" id="CP000436">
    <property type="protein sequence ID" value="ABI26072.1"/>
    <property type="molecule type" value="Genomic_DNA"/>
</dbReference>
<sequence>MRDVELVDKPGSVLDNHSSRRTFTHTLKQPTRTLSGQLIEFLFGLATSGVYHAIKCYHSCGVLLPHPFTLT</sequence>
<evidence type="ECO:0000313" key="1">
    <source>
        <dbReference type="EMBL" id="ABI26072.1"/>
    </source>
</evidence>
<evidence type="ECO:0008006" key="2">
    <source>
        <dbReference type="Google" id="ProtNLM"/>
    </source>
</evidence>
<dbReference type="eggNOG" id="ENOG50333RY">
    <property type="taxonomic scope" value="Bacteria"/>
</dbReference>
<proteinExistence type="predicted"/>